<evidence type="ECO:0000256" key="6">
    <source>
        <dbReference type="ARBA" id="ARBA00023002"/>
    </source>
</evidence>
<keyword evidence="7 9" id="KW-0408">Iron</keyword>
<dbReference type="EMBL" id="KN823019">
    <property type="protein sequence ID" value="KIO26753.1"/>
    <property type="molecule type" value="Genomic_DNA"/>
</dbReference>
<dbReference type="HOGENOM" id="CLU_001570_5_11_1"/>
<accession>A0A0C3KZD5</accession>
<dbReference type="AlphaFoldDB" id="A0A0C3KZD5"/>
<evidence type="ECO:0000256" key="8">
    <source>
        <dbReference type="ARBA" id="ARBA00023033"/>
    </source>
</evidence>
<evidence type="ECO:0000256" key="9">
    <source>
        <dbReference type="PIRSR" id="PIRSR602403-1"/>
    </source>
</evidence>
<dbReference type="InterPro" id="IPR002403">
    <property type="entry name" value="Cyt_P450_E_grp-IV"/>
</dbReference>
<comment type="pathway">
    <text evidence="2">Secondary metabolite biosynthesis.</text>
</comment>
<keyword evidence="11" id="KW-1185">Reference proteome</keyword>
<feature type="binding site" description="axial binding residue" evidence="9">
    <location>
        <position position="471"/>
    </location>
    <ligand>
        <name>heme</name>
        <dbReference type="ChEBI" id="CHEBI:30413"/>
    </ligand>
    <ligandPart>
        <name>Fe</name>
        <dbReference type="ChEBI" id="CHEBI:18248"/>
    </ligandPart>
</feature>
<evidence type="ECO:0000313" key="10">
    <source>
        <dbReference type="EMBL" id="KIO26753.1"/>
    </source>
</evidence>
<evidence type="ECO:0000256" key="7">
    <source>
        <dbReference type="ARBA" id="ARBA00023004"/>
    </source>
</evidence>
<dbReference type="OrthoDB" id="1470350at2759"/>
<dbReference type="PANTHER" id="PTHR24305:SF166">
    <property type="entry name" value="CYTOCHROME P450 12A4, MITOCHONDRIAL-RELATED"/>
    <property type="match status" value="1"/>
</dbReference>
<organism evidence="10 11">
    <name type="scientific">Tulasnella calospora MUT 4182</name>
    <dbReference type="NCBI Taxonomy" id="1051891"/>
    <lineage>
        <taxon>Eukaryota</taxon>
        <taxon>Fungi</taxon>
        <taxon>Dikarya</taxon>
        <taxon>Basidiomycota</taxon>
        <taxon>Agaricomycotina</taxon>
        <taxon>Agaricomycetes</taxon>
        <taxon>Cantharellales</taxon>
        <taxon>Tulasnellaceae</taxon>
        <taxon>Tulasnella</taxon>
    </lineage>
</organism>
<sequence length="514" mass="58051">MGGYLAYKLARFLKFWFIDPQLSPLKSMPGPDNYDSLLWGDFRRILSAPPSSIYRQWFAKYGHSFSYRGMFLTRRLCTKDPKALAYILNHSSDYPKPAQLRKFLGKTFGKGIYYPLSCLLGEDHRRQRKIMNPCFGPSQVRELMPVFYDKAFELREIWLGQIETSESEGEDIDILVWLTRTTLDVIGLAGFDYDFKTLSIGEKDELIQAFMGLFNPTPTPPILPLLANAIPILQLIVLAARSKAVMQRVGQKLVQDRRTAIAAASDTEEGKSMLQGKDLLSVLIKANMAADIKDSERLSDEEFIGQISTMLLAGHETTSTTVTWLMYELAQPDKRHIQETLRAELISVSSNRPSMEELNALPYLDAVVRENLRLNSAADITTRCAGKDDYIPVGTPFVDKFGIERTEIRIAAGEQIIVPISILNRDKEIWGDDADDFNPERWLGGNTHPRSAELPGVFASLMTFLGGPRSCIGYRFALMEMKVLIFVLLRKVSFELQNPAPKIEKKSASVLFKL</sequence>
<dbReference type="Pfam" id="PF00067">
    <property type="entry name" value="p450"/>
    <property type="match status" value="1"/>
</dbReference>
<comment type="cofactor">
    <cofactor evidence="1 9">
        <name>heme</name>
        <dbReference type="ChEBI" id="CHEBI:30413"/>
    </cofactor>
</comment>
<dbReference type="Gene3D" id="1.10.630.10">
    <property type="entry name" value="Cytochrome P450"/>
    <property type="match status" value="1"/>
</dbReference>
<dbReference type="InterPro" id="IPR036396">
    <property type="entry name" value="Cyt_P450_sf"/>
</dbReference>
<evidence type="ECO:0000256" key="4">
    <source>
        <dbReference type="ARBA" id="ARBA00022617"/>
    </source>
</evidence>
<reference evidence="10 11" key="1">
    <citation type="submission" date="2014-04" db="EMBL/GenBank/DDBJ databases">
        <authorList>
            <consortium name="DOE Joint Genome Institute"/>
            <person name="Kuo A."/>
            <person name="Girlanda M."/>
            <person name="Perotto S."/>
            <person name="Kohler A."/>
            <person name="Nagy L.G."/>
            <person name="Floudas D."/>
            <person name="Copeland A."/>
            <person name="Barry K.W."/>
            <person name="Cichocki N."/>
            <person name="Veneault-Fourrey C."/>
            <person name="LaButti K."/>
            <person name="Lindquist E.A."/>
            <person name="Lipzen A."/>
            <person name="Lundell T."/>
            <person name="Morin E."/>
            <person name="Murat C."/>
            <person name="Sun H."/>
            <person name="Tunlid A."/>
            <person name="Henrissat B."/>
            <person name="Grigoriev I.V."/>
            <person name="Hibbett D.S."/>
            <person name="Martin F."/>
            <person name="Nordberg H.P."/>
            <person name="Cantor M.N."/>
            <person name="Hua S.X."/>
        </authorList>
    </citation>
    <scope>NUCLEOTIDE SEQUENCE [LARGE SCALE GENOMIC DNA]</scope>
    <source>
        <strain evidence="10 11">MUT 4182</strain>
    </source>
</reference>
<gene>
    <name evidence="10" type="ORF">M407DRAFT_74089</name>
</gene>
<dbReference type="GO" id="GO:0004497">
    <property type="term" value="F:monooxygenase activity"/>
    <property type="evidence" value="ECO:0007669"/>
    <property type="project" value="UniProtKB-KW"/>
</dbReference>
<dbReference type="GO" id="GO:0020037">
    <property type="term" value="F:heme binding"/>
    <property type="evidence" value="ECO:0007669"/>
    <property type="project" value="InterPro"/>
</dbReference>
<evidence type="ECO:0000256" key="3">
    <source>
        <dbReference type="ARBA" id="ARBA00010617"/>
    </source>
</evidence>
<dbReference type="STRING" id="1051891.A0A0C3KZD5"/>
<dbReference type="InterPro" id="IPR050121">
    <property type="entry name" value="Cytochrome_P450_monoxygenase"/>
</dbReference>
<dbReference type="GO" id="GO:0016705">
    <property type="term" value="F:oxidoreductase activity, acting on paired donors, with incorporation or reduction of molecular oxygen"/>
    <property type="evidence" value="ECO:0007669"/>
    <property type="project" value="InterPro"/>
</dbReference>
<dbReference type="CDD" id="cd11069">
    <property type="entry name" value="CYP_FUM15-like"/>
    <property type="match status" value="1"/>
</dbReference>
<evidence type="ECO:0000256" key="2">
    <source>
        <dbReference type="ARBA" id="ARBA00005179"/>
    </source>
</evidence>
<dbReference type="PRINTS" id="PR00385">
    <property type="entry name" value="P450"/>
</dbReference>
<name>A0A0C3KZD5_9AGAM</name>
<keyword evidence="4 9" id="KW-0349">Heme</keyword>
<comment type="similarity">
    <text evidence="3">Belongs to the cytochrome P450 family.</text>
</comment>
<dbReference type="PRINTS" id="PR00465">
    <property type="entry name" value="EP450IV"/>
</dbReference>
<dbReference type="Proteomes" id="UP000054248">
    <property type="component" value="Unassembled WGS sequence"/>
</dbReference>
<evidence type="ECO:0000313" key="11">
    <source>
        <dbReference type="Proteomes" id="UP000054248"/>
    </source>
</evidence>
<protein>
    <recommendedName>
        <fullName evidence="12">Cytochrome P450</fullName>
    </recommendedName>
</protein>
<proteinExistence type="inferred from homology"/>
<evidence type="ECO:0008006" key="12">
    <source>
        <dbReference type="Google" id="ProtNLM"/>
    </source>
</evidence>
<keyword evidence="5 9" id="KW-0479">Metal-binding</keyword>
<keyword evidence="6" id="KW-0560">Oxidoreductase</keyword>
<evidence type="ECO:0000256" key="5">
    <source>
        <dbReference type="ARBA" id="ARBA00022723"/>
    </source>
</evidence>
<dbReference type="SUPFAM" id="SSF48264">
    <property type="entry name" value="Cytochrome P450"/>
    <property type="match status" value="1"/>
</dbReference>
<dbReference type="GO" id="GO:0005506">
    <property type="term" value="F:iron ion binding"/>
    <property type="evidence" value="ECO:0007669"/>
    <property type="project" value="InterPro"/>
</dbReference>
<dbReference type="PANTHER" id="PTHR24305">
    <property type="entry name" value="CYTOCHROME P450"/>
    <property type="match status" value="1"/>
</dbReference>
<reference evidence="11" key="2">
    <citation type="submission" date="2015-01" db="EMBL/GenBank/DDBJ databases">
        <title>Evolutionary Origins and Diversification of the Mycorrhizal Mutualists.</title>
        <authorList>
            <consortium name="DOE Joint Genome Institute"/>
            <consortium name="Mycorrhizal Genomics Consortium"/>
            <person name="Kohler A."/>
            <person name="Kuo A."/>
            <person name="Nagy L.G."/>
            <person name="Floudas D."/>
            <person name="Copeland A."/>
            <person name="Barry K.W."/>
            <person name="Cichocki N."/>
            <person name="Veneault-Fourrey C."/>
            <person name="LaButti K."/>
            <person name="Lindquist E.A."/>
            <person name="Lipzen A."/>
            <person name="Lundell T."/>
            <person name="Morin E."/>
            <person name="Murat C."/>
            <person name="Riley R."/>
            <person name="Ohm R."/>
            <person name="Sun H."/>
            <person name="Tunlid A."/>
            <person name="Henrissat B."/>
            <person name="Grigoriev I.V."/>
            <person name="Hibbett D.S."/>
            <person name="Martin F."/>
        </authorList>
    </citation>
    <scope>NUCLEOTIDE SEQUENCE [LARGE SCALE GENOMIC DNA]</scope>
    <source>
        <strain evidence="11">MUT 4182</strain>
    </source>
</reference>
<evidence type="ECO:0000256" key="1">
    <source>
        <dbReference type="ARBA" id="ARBA00001971"/>
    </source>
</evidence>
<keyword evidence="8" id="KW-0503">Monooxygenase</keyword>
<dbReference type="InterPro" id="IPR001128">
    <property type="entry name" value="Cyt_P450"/>
</dbReference>